<evidence type="ECO:0000313" key="2">
    <source>
        <dbReference type="EMBL" id="GEN23567.1"/>
    </source>
</evidence>
<reference evidence="3 4" key="1">
    <citation type="submission" date="2016-11" db="EMBL/GenBank/DDBJ databases">
        <authorList>
            <person name="Jaros S."/>
            <person name="Januszkiewicz K."/>
            <person name="Wedrychowicz H."/>
        </authorList>
    </citation>
    <scope>NUCLEOTIDE SEQUENCE [LARGE SCALE GENOMIC DNA]</scope>
    <source>
        <strain evidence="3 4">DSM 4740</strain>
    </source>
</reference>
<accession>A0A1M7FXI0</accession>
<dbReference type="AlphaFoldDB" id="A0A1M7FXI0"/>
<dbReference type="CDD" id="cd16831">
    <property type="entry name" value="HemS-like_C"/>
    <property type="match status" value="1"/>
</dbReference>
<proteinExistence type="predicted"/>
<reference evidence="2 5" key="2">
    <citation type="submission" date="2019-07" db="EMBL/GenBank/DDBJ databases">
        <title>Whole genome shotgun sequence of Halomonas cupida NBRC 102219.</title>
        <authorList>
            <person name="Hosoyama A."/>
            <person name="Uohara A."/>
            <person name="Ohji S."/>
            <person name="Ichikawa N."/>
        </authorList>
    </citation>
    <scope>NUCLEOTIDE SEQUENCE [LARGE SCALE GENOMIC DNA]</scope>
    <source>
        <strain evidence="2 5">NBRC 102219</strain>
    </source>
</reference>
<feature type="domain" description="Haemin-degrading HemS/ChuX" evidence="1">
    <location>
        <begin position="209"/>
        <end position="340"/>
    </location>
</feature>
<evidence type="ECO:0000313" key="4">
    <source>
        <dbReference type="Proteomes" id="UP000184123"/>
    </source>
</evidence>
<gene>
    <name evidence="2" type="primary">hemS</name>
    <name evidence="2" type="ORF">HCU01_15160</name>
    <name evidence="3" type="ORF">SAMN05660971_02103</name>
</gene>
<evidence type="ECO:0000313" key="5">
    <source>
        <dbReference type="Proteomes" id="UP000321726"/>
    </source>
</evidence>
<dbReference type="EMBL" id="BJXU01000049">
    <property type="protein sequence ID" value="GEN23567.1"/>
    <property type="molecule type" value="Genomic_DNA"/>
</dbReference>
<evidence type="ECO:0000313" key="3">
    <source>
        <dbReference type="EMBL" id="SHM08615.1"/>
    </source>
</evidence>
<dbReference type="InterPro" id="IPR007845">
    <property type="entry name" value="HemS/ChuX_dom"/>
</dbReference>
<dbReference type="InterPro" id="IPR053733">
    <property type="entry name" value="Heme_Transport_Util_sf"/>
</dbReference>
<protein>
    <submittedName>
        <fullName evidence="2">Hemin-degrading factor</fullName>
    </submittedName>
    <submittedName>
        <fullName evidence="3">Putative hemin transport protein</fullName>
    </submittedName>
</protein>
<dbReference type="SUPFAM" id="SSF144064">
    <property type="entry name" value="Heme iron utilization protein-like"/>
    <property type="match status" value="1"/>
</dbReference>
<evidence type="ECO:0000259" key="1">
    <source>
        <dbReference type="Pfam" id="PF05171"/>
    </source>
</evidence>
<dbReference type="OrthoDB" id="316630at2"/>
<organism evidence="3 4">
    <name type="scientific">Halomonas cupida</name>
    <dbReference type="NCBI Taxonomy" id="44933"/>
    <lineage>
        <taxon>Bacteria</taxon>
        <taxon>Pseudomonadati</taxon>
        <taxon>Pseudomonadota</taxon>
        <taxon>Gammaproteobacteria</taxon>
        <taxon>Oceanospirillales</taxon>
        <taxon>Halomonadaceae</taxon>
        <taxon>Halomonas</taxon>
    </lineage>
</organism>
<dbReference type="Gene3D" id="3.40.1570.10">
    <property type="entry name" value="HemS/ChuS/ChuX like domains"/>
    <property type="match status" value="2"/>
</dbReference>
<dbReference type="Pfam" id="PF05171">
    <property type="entry name" value="HemS"/>
    <property type="match status" value="2"/>
</dbReference>
<name>A0A1M7FXI0_9GAMM</name>
<dbReference type="EMBL" id="FRCA01000005">
    <property type="protein sequence ID" value="SHM08615.1"/>
    <property type="molecule type" value="Genomic_DNA"/>
</dbReference>
<keyword evidence="5" id="KW-1185">Reference proteome</keyword>
<dbReference type="STRING" id="44933.SAMN05660971_02103"/>
<dbReference type="Proteomes" id="UP000184123">
    <property type="component" value="Unassembled WGS sequence"/>
</dbReference>
<dbReference type="Proteomes" id="UP000321726">
    <property type="component" value="Unassembled WGS sequence"/>
</dbReference>
<feature type="domain" description="Haemin-degrading HemS/ChuX" evidence="1">
    <location>
        <begin position="33"/>
        <end position="159"/>
    </location>
</feature>
<sequence length="347" mass="38122">MSEDQRRAILDAFRNLRESSPHTPAIVLAERLGVSEGALQAARLGEDVTTLPYAPHTLASMFHKLGPVKALTRSRLAVLEQTGIYPRVSGGGHAGLLLDPGGLDLRLLYRHWHWACMIRDELPQGVRFSVQIFDRHGRAVHKAFCQSPAHHAWWQSIAEEGSEDAPCFVGLGEPASDKSVSVPIAGLAEEWAKMTDVHQFFGLLSRHQLQRRDANALMEGRFTRALTGGCVEQLLHAAADANQGVMIFVASPGCVQIRSGVIPQPERKRGWLNLFAADATLHLDDTAIAEVWEVFKPNRDGGVTSLEAFDASGELVVQLYGERREGQPEAPGWRRLLQSLQQRGSAA</sequence>
<dbReference type="GO" id="GO:0006826">
    <property type="term" value="P:iron ion transport"/>
    <property type="evidence" value="ECO:0007669"/>
    <property type="project" value="InterPro"/>
</dbReference>
<dbReference type="RefSeq" id="WP_073435158.1">
    <property type="nucleotide sequence ID" value="NZ_BJXU01000049.1"/>
</dbReference>